<dbReference type="EMBL" id="FOLG01000014">
    <property type="protein sequence ID" value="SFD06772.1"/>
    <property type="molecule type" value="Genomic_DNA"/>
</dbReference>
<organism evidence="9 10">
    <name type="scientific">Tropicimonas isoalkanivorans</name>
    <dbReference type="NCBI Taxonomy" id="441112"/>
    <lineage>
        <taxon>Bacteria</taxon>
        <taxon>Pseudomonadati</taxon>
        <taxon>Pseudomonadota</taxon>
        <taxon>Alphaproteobacteria</taxon>
        <taxon>Rhodobacterales</taxon>
        <taxon>Roseobacteraceae</taxon>
        <taxon>Tropicimonas</taxon>
    </lineage>
</organism>
<dbReference type="GO" id="GO:0004180">
    <property type="term" value="F:carboxypeptidase activity"/>
    <property type="evidence" value="ECO:0007669"/>
    <property type="project" value="UniProtKB-ARBA"/>
</dbReference>
<dbReference type="GO" id="GO:0016740">
    <property type="term" value="F:transferase activity"/>
    <property type="evidence" value="ECO:0007669"/>
    <property type="project" value="UniProtKB-KW"/>
</dbReference>
<protein>
    <submittedName>
        <fullName evidence="9">L,D-transpeptidase catalytic domain</fullName>
    </submittedName>
</protein>
<evidence type="ECO:0000313" key="10">
    <source>
        <dbReference type="Proteomes" id="UP000198728"/>
    </source>
</evidence>
<name>A0A1I1PAZ9_9RHOB</name>
<dbReference type="PANTHER" id="PTHR36699:SF1">
    <property type="entry name" value="L,D-TRANSPEPTIDASE YAFK-RELATED"/>
    <property type="match status" value="1"/>
</dbReference>
<proteinExistence type="inferred from homology"/>
<evidence type="ECO:0000256" key="4">
    <source>
        <dbReference type="ARBA" id="ARBA00022960"/>
    </source>
</evidence>
<keyword evidence="6 7" id="KW-0961">Cell wall biogenesis/degradation</keyword>
<accession>A0A1I1PAZ9</accession>
<dbReference type="RefSeq" id="WP_245758914.1">
    <property type="nucleotide sequence ID" value="NZ_FOLG01000014.1"/>
</dbReference>
<keyword evidence="3" id="KW-0808">Transferase</keyword>
<feature type="active site" description="Proton donor/acceptor" evidence="7">
    <location>
        <position position="136"/>
    </location>
</feature>
<dbReference type="InterPro" id="IPR038063">
    <property type="entry name" value="Transpep_catalytic_dom"/>
</dbReference>
<keyword evidence="4 7" id="KW-0133">Cell shape</keyword>
<evidence type="ECO:0000256" key="6">
    <source>
        <dbReference type="ARBA" id="ARBA00023316"/>
    </source>
</evidence>
<dbReference type="PANTHER" id="PTHR36699">
    <property type="entry name" value="LD-TRANSPEPTIDASE"/>
    <property type="match status" value="1"/>
</dbReference>
<evidence type="ECO:0000256" key="2">
    <source>
        <dbReference type="ARBA" id="ARBA00005992"/>
    </source>
</evidence>
<gene>
    <name evidence="9" type="ORF">SAMN04488094_11488</name>
</gene>
<evidence type="ECO:0000256" key="7">
    <source>
        <dbReference type="PROSITE-ProRule" id="PRU01373"/>
    </source>
</evidence>
<dbReference type="GO" id="GO:0009252">
    <property type="term" value="P:peptidoglycan biosynthetic process"/>
    <property type="evidence" value="ECO:0007669"/>
    <property type="project" value="UniProtKB-UniPathway"/>
</dbReference>
<evidence type="ECO:0000256" key="5">
    <source>
        <dbReference type="ARBA" id="ARBA00022984"/>
    </source>
</evidence>
<dbReference type="SUPFAM" id="SSF141523">
    <property type="entry name" value="L,D-transpeptidase catalytic domain-like"/>
    <property type="match status" value="1"/>
</dbReference>
<evidence type="ECO:0000313" key="9">
    <source>
        <dbReference type="EMBL" id="SFD06772.1"/>
    </source>
</evidence>
<dbReference type="GO" id="GO:0071555">
    <property type="term" value="P:cell wall organization"/>
    <property type="evidence" value="ECO:0007669"/>
    <property type="project" value="UniProtKB-UniRule"/>
</dbReference>
<dbReference type="STRING" id="441112.SAMN04488094_11488"/>
<feature type="domain" description="L,D-TPase catalytic" evidence="8">
    <location>
        <begin position="45"/>
        <end position="180"/>
    </location>
</feature>
<dbReference type="UniPathway" id="UPA00219"/>
<reference evidence="9 10" key="1">
    <citation type="submission" date="2016-10" db="EMBL/GenBank/DDBJ databases">
        <authorList>
            <person name="de Groot N.N."/>
        </authorList>
    </citation>
    <scope>NUCLEOTIDE SEQUENCE [LARGE SCALE GENOMIC DNA]</scope>
    <source>
        <strain evidence="9 10">DSM 19548</strain>
    </source>
</reference>
<dbReference type="InterPro" id="IPR005490">
    <property type="entry name" value="LD_TPept_cat_dom"/>
</dbReference>
<dbReference type="Proteomes" id="UP000198728">
    <property type="component" value="Unassembled WGS sequence"/>
</dbReference>
<evidence type="ECO:0000256" key="1">
    <source>
        <dbReference type="ARBA" id="ARBA00004752"/>
    </source>
</evidence>
<keyword evidence="10" id="KW-1185">Reference proteome</keyword>
<evidence type="ECO:0000259" key="8">
    <source>
        <dbReference type="PROSITE" id="PS52029"/>
    </source>
</evidence>
<dbReference type="AlphaFoldDB" id="A0A1I1PAZ9"/>
<dbReference type="GO" id="GO:0008360">
    <property type="term" value="P:regulation of cell shape"/>
    <property type="evidence" value="ECO:0007669"/>
    <property type="project" value="UniProtKB-UniRule"/>
</dbReference>
<dbReference type="PROSITE" id="PS52029">
    <property type="entry name" value="LD_TPASE"/>
    <property type="match status" value="1"/>
</dbReference>
<comment type="similarity">
    <text evidence="2">Belongs to the YkuD family.</text>
</comment>
<dbReference type="CDD" id="cd16913">
    <property type="entry name" value="YkuD_like"/>
    <property type="match status" value="1"/>
</dbReference>
<feature type="active site" description="Nucleophile" evidence="7">
    <location>
        <position position="156"/>
    </location>
</feature>
<evidence type="ECO:0000256" key="3">
    <source>
        <dbReference type="ARBA" id="ARBA00022679"/>
    </source>
</evidence>
<dbReference type="Gene3D" id="2.40.440.10">
    <property type="entry name" value="L,D-transpeptidase catalytic domain-like"/>
    <property type="match status" value="1"/>
</dbReference>
<keyword evidence="5 7" id="KW-0573">Peptidoglycan synthesis</keyword>
<dbReference type="Pfam" id="PF03734">
    <property type="entry name" value="YkuD"/>
    <property type="match status" value="1"/>
</dbReference>
<sequence>MIPGFAHAVLAAMILGPPGSLGLTLWDHYAPWDMTPPRHLEANVDRIVIDKRRRTMRVYRDGEIRKVYRPIALGFAPEGDKFQEGDGRTPEGTFRIDRRNDRSAYHLSLGIDYPQPHHRSRARGAGVSPGGDIFIHGQPNQRKGRPDLPGDWTAGCVAITDAEIEELFRYTPMGTVVEILP</sequence>
<comment type="pathway">
    <text evidence="1 7">Cell wall biogenesis; peptidoglycan biosynthesis.</text>
</comment>